<reference evidence="5" key="1">
    <citation type="submission" date="2013-05" db="EMBL/GenBank/DDBJ databases">
        <authorList>
            <person name="Yim A.K.Y."/>
            <person name="Chan T.F."/>
            <person name="Ji K.M."/>
            <person name="Liu X.Y."/>
            <person name="Zhou J.W."/>
            <person name="Li R.Q."/>
            <person name="Yang K.Y."/>
            <person name="Li J."/>
            <person name="Li M."/>
            <person name="Law P.T.W."/>
            <person name="Wu Y.L."/>
            <person name="Cai Z.L."/>
            <person name="Qin H."/>
            <person name="Bao Y."/>
            <person name="Leung R.K.K."/>
            <person name="Ng P.K.S."/>
            <person name="Zou J."/>
            <person name="Zhong X.J."/>
            <person name="Ran P.X."/>
            <person name="Zhong N.S."/>
            <person name="Liu Z.G."/>
            <person name="Tsui S.K.W."/>
        </authorList>
    </citation>
    <scope>NUCLEOTIDE SEQUENCE</scope>
    <source>
        <strain evidence="5">Derf</strain>
        <tissue evidence="5">Whole organism</tissue>
    </source>
</reference>
<sequence length="901" mass="102140">MAVSISTNLQPSQYIDISAKKSRNSFSSFTSIEKHTTILDVPIINNRTKKQDHHHDNRRHHRKNRRRKRKHFLTRTKAIEQAYVHDVYSIIAKCPQLQCVSPAVTSVKQFLSDFESDSLILDVGCADGQYLNLHSNMLLVGMEQCEQWFQHENYSHMNDSVKDNYLLLGDVLYLPFRDDLFDGILCCGVLHHLSTFERRIKALLELARIMRIGGRVLITVTGHRHATTIGNRLQSQDVLIKVVNTNNNKPIADIDGHLKRYSLTASESSASGFADDDHYGTIKSGHSSSNNSELENCYSFFKKAIKRFSLASSSIYPFRNSIDDPPSSTIHNRFIFNLGNDDDYPIELTNLNDDDDDVDEDEDGDEISFDSSTTTTSDVDSALSSSFNRSSGCLSQTSQSTMNNVMFSSSSILMTIKEHLLLWKAQVATSIEQSWQSFDVNDINLDDSHKNNLLKLQQQQQQPQMYHRFSLPLAGLWRPANKLHKTPDNNVSPISALAKSKLAKNKIYASNGLERTKMMLLPLDDNTGNDVDHKDINLNQMIVNQNMKLIKNQTTTRPNAYYSMPELNTLFDDEHTNSDQHVSRKDYDSKHKKTMKSVHIKTSNNNDTTIKHGLLDKPEPLQTKIRQIVSSSHENHPIKSVVAKPKAIDVAKFAKKLLRQRSFSADYQPEEVKLQPDPPRRFSASPNIETHRYNNVDHIPHHQQISMDSEESFVTIIPANRSTRESINISDNMTDFDIDEEDECTSDLIMSPNEIYSCSSEEEDAYCESLDNDTSNDTSISSVLEATIKSVSHSGSIDSQNDAITTISSMEEIASRVADNSSAAITEDMAASLPTAMDTFITPQLQPVPTTLHQYYHIFRYGELEQIIEEHVQNLHVIDSYYNEIAMCWCVVAEKINVWTI</sequence>
<dbReference type="InterPro" id="IPR029063">
    <property type="entry name" value="SAM-dependent_MTases_sf"/>
</dbReference>
<reference evidence="5" key="2">
    <citation type="journal article" date="2022" name="Res Sq">
        <title>Comparative Genomics Reveals Insights into the Divergent Evolution of Astigmatic Mites and Household Pest Adaptations.</title>
        <authorList>
            <person name="Xiong Q."/>
            <person name="Wan A.T.-Y."/>
            <person name="Liu X.-Y."/>
            <person name="Fung C.S.-H."/>
            <person name="Xiao X."/>
            <person name="Malainual N."/>
            <person name="Hou J."/>
            <person name="Wang L."/>
            <person name="Wang M."/>
            <person name="Yang K."/>
            <person name="Cui Y."/>
            <person name="Leung E."/>
            <person name="Nong W."/>
            <person name="Shin S.-K."/>
            <person name="Au S."/>
            <person name="Jeong K.Y."/>
            <person name="Chew F.T."/>
            <person name="Hui J."/>
            <person name="Leung T.F."/>
            <person name="Tungtrongchitr A."/>
            <person name="Zhong N."/>
            <person name="Liu Z."/>
            <person name="Tsui S."/>
        </authorList>
    </citation>
    <scope>NUCLEOTIDE SEQUENCE</scope>
    <source>
        <strain evidence="5">Derf</strain>
        <tissue evidence="5">Whole organism</tissue>
    </source>
</reference>
<dbReference type="EMBL" id="ASGP02000003">
    <property type="protein sequence ID" value="KAH9518238.1"/>
    <property type="molecule type" value="Genomic_DNA"/>
</dbReference>
<dbReference type="Gene3D" id="3.40.50.150">
    <property type="entry name" value="Vaccinia Virus protein VP39"/>
    <property type="match status" value="2"/>
</dbReference>
<feature type="compositionally biased region" description="Basic residues" evidence="3">
    <location>
        <begin position="47"/>
        <end position="70"/>
    </location>
</feature>
<keyword evidence="2" id="KW-0808">Transferase</keyword>
<dbReference type="SUPFAM" id="SSF53335">
    <property type="entry name" value="S-adenosyl-L-methionine-dependent methyltransferases"/>
    <property type="match status" value="1"/>
</dbReference>
<evidence type="ECO:0000313" key="6">
    <source>
        <dbReference type="Proteomes" id="UP000790347"/>
    </source>
</evidence>
<dbReference type="GO" id="GO:0002098">
    <property type="term" value="P:tRNA wobble uridine modification"/>
    <property type="evidence" value="ECO:0007669"/>
    <property type="project" value="TreeGrafter"/>
</dbReference>
<dbReference type="GO" id="GO:0000049">
    <property type="term" value="F:tRNA binding"/>
    <property type="evidence" value="ECO:0007669"/>
    <property type="project" value="TreeGrafter"/>
</dbReference>
<dbReference type="Proteomes" id="UP000790347">
    <property type="component" value="Unassembled WGS sequence"/>
</dbReference>
<dbReference type="GO" id="GO:0030488">
    <property type="term" value="P:tRNA methylation"/>
    <property type="evidence" value="ECO:0007669"/>
    <property type="project" value="TreeGrafter"/>
</dbReference>
<dbReference type="GO" id="GO:0106335">
    <property type="term" value="F:tRNA (5-carboxymethyluridine(34)-5-O)-methyltransferase activity"/>
    <property type="evidence" value="ECO:0007669"/>
    <property type="project" value="TreeGrafter"/>
</dbReference>
<keyword evidence="6" id="KW-1185">Reference proteome</keyword>
<dbReference type="AlphaFoldDB" id="A0A922I1P7"/>
<keyword evidence="1" id="KW-0489">Methyltransferase</keyword>
<proteinExistence type="predicted"/>
<dbReference type="GO" id="GO:0005634">
    <property type="term" value="C:nucleus"/>
    <property type="evidence" value="ECO:0007669"/>
    <property type="project" value="TreeGrafter"/>
</dbReference>
<organism evidence="5 6">
    <name type="scientific">Dermatophagoides farinae</name>
    <name type="common">American house dust mite</name>
    <dbReference type="NCBI Taxonomy" id="6954"/>
    <lineage>
        <taxon>Eukaryota</taxon>
        <taxon>Metazoa</taxon>
        <taxon>Ecdysozoa</taxon>
        <taxon>Arthropoda</taxon>
        <taxon>Chelicerata</taxon>
        <taxon>Arachnida</taxon>
        <taxon>Acari</taxon>
        <taxon>Acariformes</taxon>
        <taxon>Sarcoptiformes</taxon>
        <taxon>Astigmata</taxon>
        <taxon>Psoroptidia</taxon>
        <taxon>Analgoidea</taxon>
        <taxon>Pyroglyphidae</taxon>
        <taxon>Dermatophagoidinae</taxon>
        <taxon>Dermatophagoides</taxon>
    </lineage>
</organism>
<dbReference type="PANTHER" id="PTHR13069">
    <property type="entry name" value="ALKYLATED DNA REPAIR PROTEIN ALKB HOMOLOG 8"/>
    <property type="match status" value="1"/>
</dbReference>
<dbReference type="InterPro" id="IPR013216">
    <property type="entry name" value="Methyltransf_11"/>
</dbReference>
<feature type="region of interest" description="Disordered" evidence="3">
    <location>
        <begin position="43"/>
        <end position="70"/>
    </location>
</feature>
<evidence type="ECO:0000259" key="4">
    <source>
        <dbReference type="Pfam" id="PF08241"/>
    </source>
</evidence>
<dbReference type="InterPro" id="IPR051422">
    <property type="entry name" value="AlkB_tRNA_MeTrf/Diox"/>
</dbReference>
<gene>
    <name evidence="5" type="ORF">DERF_008829</name>
</gene>
<dbReference type="GO" id="GO:0005737">
    <property type="term" value="C:cytoplasm"/>
    <property type="evidence" value="ECO:0007669"/>
    <property type="project" value="TreeGrafter"/>
</dbReference>
<evidence type="ECO:0000256" key="1">
    <source>
        <dbReference type="ARBA" id="ARBA00022603"/>
    </source>
</evidence>
<protein>
    <recommendedName>
        <fullName evidence="4">Methyltransferase type 11 domain-containing protein</fullName>
    </recommendedName>
</protein>
<feature type="compositionally biased region" description="Low complexity" evidence="3">
    <location>
        <begin position="369"/>
        <end position="378"/>
    </location>
</feature>
<feature type="domain" description="Methyltransferase type 11" evidence="4">
    <location>
        <begin position="121"/>
        <end position="218"/>
    </location>
</feature>
<dbReference type="PANTHER" id="PTHR13069:SF37">
    <property type="entry name" value="FIRE DANCER"/>
    <property type="match status" value="1"/>
</dbReference>
<evidence type="ECO:0000313" key="5">
    <source>
        <dbReference type="EMBL" id="KAH9518238.1"/>
    </source>
</evidence>
<dbReference type="Pfam" id="PF08241">
    <property type="entry name" value="Methyltransf_11"/>
    <property type="match status" value="1"/>
</dbReference>
<name>A0A922I1P7_DERFA</name>
<dbReference type="GO" id="GO:0008757">
    <property type="term" value="F:S-adenosylmethionine-dependent methyltransferase activity"/>
    <property type="evidence" value="ECO:0007669"/>
    <property type="project" value="InterPro"/>
</dbReference>
<feature type="region of interest" description="Disordered" evidence="3">
    <location>
        <begin position="352"/>
        <end position="378"/>
    </location>
</feature>
<accession>A0A922I1P7</accession>
<feature type="compositionally biased region" description="Acidic residues" evidence="3">
    <location>
        <begin position="352"/>
        <end position="368"/>
    </location>
</feature>
<comment type="caution">
    <text evidence="5">The sequence shown here is derived from an EMBL/GenBank/DDBJ whole genome shotgun (WGS) entry which is preliminary data.</text>
</comment>
<evidence type="ECO:0000256" key="3">
    <source>
        <dbReference type="SAM" id="MobiDB-lite"/>
    </source>
</evidence>
<evidence type="ECO:0000256" key="2">
    <source>
        <dbReference type="ARBA" id="ARBA00022679"/>
    </source>
</evidence>
<dbReference type="CDD" id="cd02440">
    <property type="entry name" value="AdoMet_MTases"/>
    <property type="match status" value="1"/>
</dbReference>